<keyword evidence="6" id="KW-0804">Transcription</keyword>
<evidence type="ECO:0000256" key="8">
    <source>
        <dbReference type="SAM" id="MobiDB-lite"/>
    </source>
</evidence>
<dbReference type="OrthoDB" id="10068888at2759"/>
<dbReference type="Pfam" id="PF02376">
    <property type="entry name" value="CUT"/>
    <property type="match status" value="1"/>
</dbReference>
<feature type="region of interest" description="Disordered" evidence="8">
    <location>
        <begin position="351"/>
        <end position="423"/>
    </location>
</feature>
<dbReference type="PANTHER" id="PTHR14057">
    <property type="entry name" value="TRANSCRIPTION FACTOR ONECUT"/>
    <property type="match status" value="1"/>
</dbReference>
<keyword evidence="4" id="KW-0238">DNA-binding</keyword>
<dbReference type="FunFam" id="1.10.260.40:FF:000005">
    <property type="entry name" value="One cut domain family member"/>
    <property type="match status" value="1"/>
</dbReference>
<dbReference type="Proteomes" id="UP000594260">
    <property type="component" value="Unplaced"/>
</dbReference>
<dbReference type="GO" id="GO:0000978">
    <property type="term" value="F:RNA polymerase II cis-regulatory region sequence-specific DNA binding"/>
    <property type="evidence" value="ECO:0007669"/>
    <property type="project" value="TreeGrafter"/>
</dbReference>
<dbReference type="Gene3D" id="1.10.260.40">
    <property type="entry name" value="lambda repressor-like DNA-binding domains"/>
    <property type="match status" value="1"/>
</dbReference>
<proteinExistence type="inferred from homology"/>
<feature type="compositionally biased region" description="Low complexity" evidence="8">
    <location>
        <begin position="382"/>
        <end position="419"/>
    </location>
</feature>
<evidence type="ECO:0000256" key="4">
    <source>
        <dbReference type="ARBA" id="ARBA00023125"/>
    </source>
</evidence>
<evidence type="ECO:0000313" key="11">
    <source>
        <dbReference type="Proteomes" id="UP000594260"/>
    </source>
</evidence>
<evidence type="ECO:0000256" key="3">
    <source>
        <dbReference type="ARBA" id="ARBA00023015"/>
    </source>
</evidence>
<dbReference type="InterPro" id="IPR051649">
    <property type="entry name" value="CUT_Homeobox"/>
</dbReference>
<evidence type="ECO:0000256" key="6">
    <source>
        <dbReference type="ARBA" id="ARBA00023163"/>
    </source>
</evidence>
<feature type="region of interest" description="Disordered" evidence="8">
    <location>
        <begin position="1196"/>
        <end position="1219"/>
    </location>
</feature>
<evidence type="ECO:0000256" key="1">
    <source>
        <dbReference type="ARBA" id="ARBA00004123"/>
    </source>
</evidence>
<feature type="region of interest" description="Disordered" evidence="8">
    <location>
        <begin position="742"/>
        <end position="787"/>
    </location>
</feature>
<keyword evidence="7" id="KW-0539">Nucleus</keyword>
<evidence type="ECO:0000313" key="10">
    <source>
        <dbReference type="EnsemblMetazoa" id="XP_022657350"/>
    </source>
</evidence>
<feature type="compositionally biased region" description="Low complexity" evidence="8">
    <location>
        <begin position="924"/>
        <end position="934"/>
    </location>
</feature>
<accession>A0A7M7JUD0</accession>
<dbReference type="SUPFAM" id="SSF47413">
    <property type="entry name" value="lambda repressor-like DNA-binding domains"/>
    <property type="match status" value="1"/>
</dbReference>
<dbReference type="GO" id="GO:0000981">
    <property type="term" value="F:DNA-binding transcription factor activity, RNA polymerase II-specific"/>
    <property type="evidence" value="ECO:0007669"/>
    <property type="project" value="TreeGrafter"/>
</dbReference>
<feature type="compositionally biased region" description="Basic and acidic residues" evidence="8">
    <location>
        <begin position="627"/>
        <end position="638"/>
    </location>
</feature>
<dbReference type="EnsemblMetazoa" id="XM_022801615">
    <property type="protein sequence ID" value="XP_022657350"/>
    <property type="gene ID" value="LOC111248744"/>
</dbReference>
<dbReference type="AlphaFoldDB" id="A0A7M7JUD0"/>
<keyword evidence="5" id="KW-0371">Homeobox</keyword>
<evidence type="ECO:0000256" key="2">
    <source>
        <dbReference type="ARBA" id="ARBA00008190"/>
    </source>
</evidence>
<dbReference type="PANTHER" id="PTHR14057:SF47">
    <property type="entry name" value="HOMEOBOX PROTEIN ONECUT"/>
    <property type="match status" value="1"/>
</dbReference>
<dbReference type="GO" id="GO:0005634">
    <property type="term" value="C:nucleus"/>
    <property type="evidence" value="ECO:0007669"/>
    <property type="project" value="UniProtKB-SubCell"/>
</dbReference>
<sequence>MLRQLQPLVVASCDGQPPTLVLLLTSAPVGVGGLQNTLISPAANVLSVLSAADLQAVFQQATTSTPAVAATTITSTNTSAATLAVSSATTTATALTTTTTTTVAAITAEAPLIESRTRQQSVPSATEEHTEVSTQIVATGNCTSDRPPASPVRLRPVLNAGNVMHGMHTTTTSLGALEPLDNDEPSDEEVGSEPIVDAACEGDNIVVESSGEVVLERVDGPLEGEGNTDTTAGGPTRGDMEVLGMGVEGVEANDAGEDGLLLDRMVGIEAGVGEGGEVLDSPRGGPDLAAISSLPSMLSTSIPLSLVQAVAEVRALAAPPGPDVSDEQLLPPPADLYLGGATLRGSVVVALPATGPPNNRQGRQNKQEIRPSQSSSNRRQATATTRPVVVSATVATTTTTADRQQQQQRDSSSSSNDQDNLSTACSSIDSTAVAPAAVRNRLRAHATLVTSGEHSSQLICVEGRIRGGRARTTTINATNQTPGISENKLTSSNPSVSLSGHLSRATEASAVVPGRVLSTPTPAGARTRRPGLVTENVPAEVAAAAAAAIAQQIEEGGKKLRRKGGHHQEGEKAALAVVAAAAEGPVAPLAGEAALQALEPELLSPPSVSSGDAGSPERPCHPCDPQDQEHQEPSHPVEDPEDPSAMIDTSEFRAGLGDGYHPSGRMSPGGSFASNASSYATLTPLQPLPPISTMSDKFSHYGHPHPNAGFSSLMPAMGMGSYPMGGYDKLGPMGGINVGSVSPPSSHGQAPMLGHANAAIPSPPYSQNGAGGGSSGMASPQLTDKGLSSYESYSHASRELARLGSPQSPTSSVALHSPTMLAGLNGLGGLNGLSAHTPPSANLAAPATPPHQDVKPFTATSITSVTGSSTPPASLPRSMTQVTGATGLSVGVANSAPAPSPTALGASNKGGVPGGLGVPTQKQSHSTSSSASSADEVEEINTKELAQRISAELKRYSIPQAIFAQRVLCRSQGTLSDLLRNPKPWSKLKSGRETFRRMYKWLEEPEFQRMSALRLAVKMNAQNPKLESSGRGSGGSSASTPVYNPHTSTYLSDVHLGFNSLPLGKHLSSAFHSAGSRAARGVSTNPSRAQQQQQQQPPRHRAPAHLHASSSCSSASCFCISDSATLSLASNYNSNSNSCFAPSGACSTSATSPMVVPPHHHHHYHHSMRSSLALSPLSSSALSLSATSTVAATSHYTNYPPRLTTPPPPPPPTPLPRWG</sequence>
<feature type="region of interest" description="Disordered" evidence="8">
    <location>
        <begin position="653"/>
        <end position="672"/>
    </location>
</feature>
<dbReference type="InParanoid" id="A0A7M7JUD0"/>
<keyword evidence="11" id="KW-1185">Reference proteome</keyword>
<feature type="region of interest" description="Disordered" evidence="8">
    <location>
        <begin position="893"/>
        <end position="939"/>
    </location>
</feature>
<feature type="domain" description="CUT" evidence="9">
    <location>
        <begin position="931"/>
        <end position="1017"/>
    </location>
</feature>
<feature type="region of interest" description="Disordered" evidence="8">
    <location>
        <begin position="478"/>
        <end position="499"/>
    </location>
</feature>
<feature type="compositionally biased region" description="Polar residues" evidence="8">
    <location>
        <begin position="356"/>
        <end position="381"/>
    </location>
</feature>
<protein>
    <recommendedName>
        <fullName evidence="9">CUT domain-containing protein</fullName>
    </recommendedName>
</protein>
<feature type="region of interest" description="Disordered" evidence="8">
    <location>
        <begin position="603"/>
        <end position="645"/>
    </location>
</feature>
<dbReference type="InterPro" id="IPR010982">
    <property type="entry name" value="Lambda_DNA-bd_dom_sf"/>
</dbReference>
<evidence type="ECO:0000256" key="5">
    <source>
        <dbReference type="ARBA" id="ARBA00023155"/>
    </source>
</evidence>
<feature type="region of interest" description="Disordered" evidence="8">
    <location>
        <begin position="114"/>
        <end position="133"/>
    </location>
</feature>
<name>A0A7M7JUD0_VARDE</name>
<dbReference type="KEGG" id="vde:111248744"/>
<dbReference type="RefSeq" id="XP_022657350.1">
    <property type="nucleotide sequence ID" value="XM_022801615.1"/>
</dbReference>
<evidence type="ECO:0000256" key="7">
    <source>
        <dbReference type="ARBA" id="ARBA00023242"/>
    </source>
</evidence>
<keyword evidence="3" id="KW-0805">Transcription regulation</keyword>
<dbReference type="GeneID" id="111248744"/>
<feature type="compositionally biased region" description="Polar residues" evidence="8">
    <location>
        <begin position="480"/>
        <end position="499"/>
    </location>
</feature>
<feature type="compositionally biased region" description="Low complexity" evidence="8">
    <location>
        <begin position="1088"/>
        <end position="1097"/>
    </location>
</feature>
<dbReference type="SMART" id="SM01109">
    <property type="entry name" value="CUT"/>
    <property type="match status" value="1"/>
</dbReference>
<feature type="region of interest" description="Disordered" evidence="8">
    <location>
        <begin position="1072"/>
        <end position="1106"/>
    </location>
</feature>
<dbReference type="PROSITE" id="PS51042">
    <property type="entry name" value="CUT"/>
    <property type="match status" value="1"/>
</dbReference>
<organism evidence="10 11">
    <name type="scientific">Varroa destructor</name>
    <name type="common">Honeybee mite</name>
    <dbReference type="NCBI Taxonomy" id="109461"/>
    <lineage>
        <taxon>Eukaryota</taxon>
        <taxon>Metazoa</taxon>
        <taxon>Ecdysozoa</taxon>
        <taxon>Arthropoda</taxon>
        <taxon>Chelicerata</taxon>
        <taxon>Arachnida</taxon>
        <taxon>Acari</taxon>
        <taxon>Parasitiformes</taxon>
        <taxon>Mesostigmata</taxon>
        <taxon>Gamasina</taxon>
        <taxon>Dermanyssoidea</taxon>
        <taxon>Varroidae</taxon>
        <taxon>Varroa</taxon>
    </lineage>
</organism>
<comment type="subcellular location">
    <subcellularLocation>
        <location evidence="1">Nucleus</location>
    </subcellularLocation>
</comment>
<reference evidence="10" key="1">
    <citation type="submission" date="2021-01" db="UniProtKB">
        <authorList>
            <consortium name="EnsemblMetazoa"/>
        </authorList>
    </citation>
    <scope>IDENTIFICATION</scope>
</reference>
<feature type="compositionally biased region" description="Pro residues" evidence="8">
    <location>
        <begin position="1203"/>
        <end position="1219"/>
    </location>
</feature>
<comment type="similarity">
    <text evidence="2">Belongs to the CUT homeobox family.</text>
</comment>
<dbReference type="InterPro" id="IPR003350">
    <property type="entry name" value="CUT_dom"/>
</dbReference>
<evidence type="ECO:0000259" key="9">
    <source>
        <dbReference type="PROSITE" id="PS51042"/>
    </source>
</evidence>